<protein>
    <submittedName>
        <fullName evidence="1">ABC transporter G family member 37</fullName>
    </submittedName>
</protein>
<accession>A0ACB8JN68</accession>
<name>A0ACB8JN68_CITSI</name>
<gene>
    <name evidence="1" type="ORF">KPL71_017204</name>
</gene>
<sequence length="1324" mass="149440">MIGTDEIESVRIELAEIGRSLKSSFRLQTSSFRSSSAISSRREDTDVENALQWAEIERLPTYDRLKTSLFDVNSNKDLVDNQGKQAINVTKLGALERHVFIEKLIKHIEHDNLQLLRKIRKRMDKVGVKLPTIEVRYKNLWVEAKCEVVHGKPLPTLWNSFKGMISVLPKLSGYKSLEAKINILNRVSGILKPGRMTLLLGPPGCGKSSLLKALSGNLDPSLKVTGEVSYNGYKLEEFVPQKTSAYISQNDLHIAEMTVRETVDFSARCQGVGSREEIMMEVSRREKESGIIPDPDIDTYMKILGLDVCADTMVGDAMRRGISGGQKKRLTTGEMIVGPTKALFMDEITNGLDSSTAYQIIACIQQLVHLTDSTALISLLQSAPQTFDLFDDIILMAEGKIVYHGPRDHVLDFFEDCGFRCPKRKGVADFLQEVLSRKDQAQYWLHTELPYSYFSVDMFSMKFKESPLVKKLDEELLVPYDKSKSHKNAISFSVYSLSRWDLFKACMSRELLLMRRNSFLYIFKTIQLIIVAVMAMTVFLRTRMDIDAFDANYYMGSLYFALVILLVDGIPELSMTIQRLAVFYKQKELCFYPAWAYAIPATILKVPLSLVEALAWTCLTYYVIGYSPEVWRFFRQFILLFAVHFTSISMFRFVASVFQTVVAAMTAGSFAILLVLLFGGFVISKPSMPVWLKWGFWISPVTYGEIGLSLNEFLAPRWQKMLPTNTTIGQEILESRGLNFDGYLFWISLGALFGFALLLNIGFTLALTFLKTSGSSRAMISLEKFSEMRVSEDSTSGEIVKEHSRSAPMTNKESYKDKMVLPFEPLTVAFQDLKYYIDTPVEMRERGFTEKKLRLLYDVTGSLRPGVLTALMGVSGAGKTTLLDVLAGRKTTGYIEGDIKIGGYPKVQETFARVSGYCEQTDIHSPQITVEESVIFSAWLRLAPEINSKTKAEFVNEVLETIELDGIKDSLVGIPGVNGLSTEQRKRLTIAVELVANPSIIFMDEPTTGLDARAAAIVMRAVKNVVDTGRTIVCTIHQPSIDIFEAFDEGISGVPKIRKNYNPATWILEVTSTSAEAELGVDFSQIYRESALYEDNQQNLFNIVGSLYLAVVFLGINNGSSVIPNVARERTVMYREGFAGMYSPWAYALAQVTVEIPYLLIQALAYVIISYPMIGYYGSAYKVFWNFYAMFCTMMFYNYLGMLLVSLTPNFMIASILSTVFYTLFNLFSGFLIPGPKIPNWWIWLYYMMPTSWALNGMITSQYGDIDKEIIVFGETKSLSSFLEDYFGFHHDRLPITAAVLIIYPLILAFLFAYCIGKLNFLRR</sequence>
<dbReference type="EMBL" id="CM039175">
    <property type="protein sequence ID" value="KAH9733941.1"/>
    <property type="molecule type" value="Genomic_DNA"/>
</dbReference>
<keyword evidence="2" id="KW-1185">Reference proteome</keyword>
<reference evidence="2" key="1">
    <citation type="journal article" date="2023" name="Hortic. Res.">
        <title>A chromosome-level phased genome enabling allele-level studies in sweet orange: a case study on citrus Huanglongbing tolerance.</title>
        <authorList>
            <person name="Wu B."/>
            <person name="Yu Q."/>
            <person name="Deng Z."/>
            <person name="Duan Y."/>
            <person name="Luo F."/>
            <person name="Gmitter F. Jr."/>
        </authorList>
    </citation>
    <scope>NUCLEOTIDE SEQUENCE [LARGE SCALE GENOMIC DNA]</scope>
    <source>
        <strain evidence="2">cv. Valencia</strain>
    </source>
</reference>
<evidence type="ECO:0000313" key="2">
    <source>
        <dbReference type="Proteomes" id="UP000829398"/>
    </source>
</evidence>
<organism evidence="1 2">
    <name type="scientific">Citrus sinensis</name>
    <name type="common">Sweet orange</name>
    <name type="synonym">Citrus aurantium var. sinensis</name>
    <dbReference type="NCBI Taxonomy" id="2711"/>
    <lineage>
        <taxon>Eukaryota</taxon>
        <taxon>Viridiplantae</taxon>
        <taxon>Streptophyta</taxon>
        <taxon>Embryophyta</taxon>
        <taxon>Tracheophyta</taxon>
        <taxon>Spermatophyta</taxon>
        <taxon>Magnoliopsida</taxon>
        <taxon>eudicotyledons</taxon>
        <taxon>Gunneridae</taxon>
        <taxon>Pentapetalae</taxon>
        <taxon>rosids</taxon>
        <taxon>malvids</taxon>
        <taxon>Sapindales</taxon>
        <taxon>Rutaceae</taxon>
        <taxon>Aurantioideae</taxon>
        <taxon>Citrus</taxon>
    </lineage>
</organism>
<proteinExistence type="predicted"/>
<evidence type="ECO:0000313" key="1">
    <source>
        <dbReference type="EMBL" id="KAH9733941.1"/>
    </source>
</evidence>
<comment type="caution">
    <text evidence="1">The sequence shown here is derived from an EMBL/GenBank/DDBJ whole genome shotgun (WGS) entry which is preliminary data.</text>
</comment>
<dbReference type="Proteomes" id="UP000829398">
    <property type="component" value="Chromosome 6"/>
</dbReference>